<dbReference type="Pfam" id="PF17963">
    <property type="entry name" value="Big_9"/>
    <property type="match status" value="1"/>
</dbReference>
<dbReference type="RefSeq" id="WP_053408585.1">
    <property type="nucleotide sequence ID" value="NZ_LHPI01000005.1"/>
</dbReference>
<dbReference type="SUPFAM" id="SSF53300">
    <property type="entry name" value="vWA-like"/>
    <property type="match status" value="1"/>
</dbReference>
<dbReference type="Gene3D" id="3.40.50.410">
    <property type="entry name" value="von Willebrand factor, type A domain"/>
    <property type="match status" value="1"/>
</dbReference>
<accession>A0A0M0I1C1</accession>
<dbReference type="PATRIC" id="fig|171383.3.peg.1639"/>
<feature type="non-terminal residue" evidence="3">
    <location>
        <position position="1"/>
    </location>
</feature>
<dbReference type="Proteomes" id="UP000037530">
    <property type="component" value="Unassembled WGS sequence"/>
</dbReference>
<dbReference type="GO" id="GO:0005509">
    <property type="term" value="F:calcium ion binding"/>
    <property type="evidence" value="ECO:0007669"/>
    <property type="project" value="InterPro"/>
</dbReference>
<dbReference type="Pfam" id="PF13519">
    <property type="entry name" value="VWA_2"/>
    <property type="match status" value="1"/>
</dbReference>
<proteinExistence type="predicted"/>
<dbReference type="AlphaFoldDB" id="A0A0M0I1C1"/>
<dbReference type="OrthoDB" id="5918423at2"/>
<dbReference type="PROSITE" id="PS00330">
    <property type="entry name" value="HEMOLYSIN_CALCIUM"/>
    <property type="match status" value="2"/>
</dbReference>
<reference evidence="4" key="1">
    <citation type="submission" date="2015-08" db="EMBL/GenBank/DDBJ databases">
        <title>Vibrio galatheae sp. nov., a novel member of the Vibrionaceae family isolated from the Solomon Islands.</title>
        <authorList>
            <person name="Giubergia S."/>
            <person name="Machado H."/>
            <person name="Mateiu R.V."/>
            <person name="Gram L."/>
        </authorList>
    </citation>
    <scope>NUCLEOTIDE SEQUENCE [LARGE SCALE GENOMIC DNA]</scope>
    <source>
        <strain evidence="4">DSM 19134</strain>
    </source>
</reference>
<comment type="caution">
    <text evidence="3">The sequence shown here is derived from an EMBL/GenBank/DDBJ whole genome shotgun (WGS) entry which is preliminary data.</text>
</comment>
<dbReference type="STRING" id="171383.AKJ31_07985"/>
<dbReference type="InterPro" id="IPR018511">
    <property type="entry name" value="Hemolysin-typ_Ca-bd_CS"/>
</dbReference>
<dbReference type="InterPro" id="IPR036465">
    <property type="entry name" value="vWFA_dom_sf"/>
</dbReference>
<dbReference type="Gene3D" id="2.60.40.2810">
    <property type="match status" value="1"/>
</dbReference>
<protein>
    <recommendedName>
        <fullName evidence="2">VWFA domain-containing protein</fullName>
    </recommendedName>
</protein>
<dbReference type="NCBIfam" id="TIGR03661">
    <property type="entry name" value="T1SS_VCA0849"/>
    <property type="match status" value="1"/>
</dbReference>
<organism evidence="3 4">
    <name type="scientific">Vibrio hepatarius</name>
    <dbReference type="NCBI Taxonomy" id="171383"/>
    <lineage>
        <taxon>Bacteria</taxon>
        <taxon>Pseudomonadati</taxon>
        <taxon>Pseudomonadota</taxon>
        <taxon>Gammaproteobacteria</taxon>
        <taxon>Vibrionales</taxon>
        <taxon>Vibrionaceae</taxon>
        <taxon>Vibrio</taxon>
        <taxon>Vibrio oreintalis group</taxon>
    </lineage>
</organism>
<feature type="domain" description="VWFA" evidence="2">
    <location>
        <begin position="620"/>
        <end position="834"/>
    </location>
</feature>
<gene>
    <name evidence="3" type="ORF">AKJ31_07985</name>
</gene>
<dbReference type="InterPro" id="IPR001343">
    <property type="entry name" value="Hemolysn_Ca-bd"/>
</dbReference>
<evidence type="ECO:0000256" key="1">
    <source>
        <dbReference type="ARBA" id="ARBA00022837"/>
    </source>
</evidence>
<dbReference type="InterPro" id="IPR002035">
    <property type="entry name" value="VWF_A"/>
</dbReference>
<keyword evidence="4" id="KW-1185">Reference proteome</keyword>
<dbReference type="PRINTS" id="PR00313">
    <property type="entry name" value="CABNDNGRPT"/>
</dbReference>
<dbReference type="Gene3D" id="2.150.10.10">
    <property type="entry name" value="Serralysin-like metalloprotease, C-terminal"/>
    <property type="match status" value="1"/>
</dbReference>
<evidence type="ECO:0000313" key="4">
    <source>
        <dbReference type="Proteomes" id="UP000037530"/>
    </source>
</evidence>
<evidence type="ECO:0000313" key="3">
    <source>
        <dbReference type="EMBL" id="KOO08110.1"/>
    </source>
</evidence>
<dbReference type="Pfam" id="PF00353">
    <property type="entry name" value="HemolysinCabind"/>
    <property type="match status" value="5"/>
</dbReference>
<dbReference type="SMART" id="SM00327">
    <property type="entry name" value="VWA"/>
    <property type="match status" value="1"/>
</dbReference>
<dbReference type="PROSITE" id="PS50234">
    <property type="entry name" value="VWFA"/>
    <property type="match status" value="1"/>
</dbReference>
<dbReference type="EMBL" id="LHPI01000005">
    <property type="protein sequence ID" value="KOO08110.1"/>
    <property type="molecule type" value="Genomic_DNA"/>
</dbReference>
<dbReference type="CDD" id="cd00198">
    <property type="entry name" value="vWFA"/>
    <property type="match status" value="1"/>
</dbReference>
<name>A0A0M0I1C1_9VIBR</name>
<dbReference type="InterPro" id="IPR019960">
    <property type="entry name" value="T1SS_VCA0849"/>
</dbReference>
<dbReference type="InterPro" id="IPR011049">
    <property type="entry name" value="Serralysin-like_metalloprot_C"/>
</dbReference>
<keyword evidence="1" id="KW-0106">Calcium</keyword>
<evidence type="ECO:0000259" key="2">
    <source>
        <dbReference type="PROSITE" id="PS50234"/>
    </source>
</evidence>
<sequence>DVNEAPIAKDDNYTHSHGLTGKFYAYDQNSGNYGNIDSVADAEAIIGSGSPDLTFVSTDLDYRLDSSLTSKENVAEFLGDDASSISGQVPAGTTDGIFQMTGAIYLEAGSFALRVNADDGYMIKIDGNVVAVFDGNQSAHERVGDVFDIDSSGYHTIEIVYWDQGGVAALDIDIGQFDSKGDLVGDFNPLLDAPTLNDELCTVEGQSTTISALSLLSNDTDPEGDALSIQSVKSVTGGTVTLNADGSIEFVPEEGFSGDATFEYVVVDAHGASDTATVTVHVEPISSGLEVAAELVSSSSFVNDYIDTILEQKPTAPTGNGNSGNNVLLGDANSLNDHLSGGSGKDIIFGEASNNQELFGNEGDDILVGGTAASNIVLHGDQHGDGNDVFVSTSIESTTTYYGGGGSNIAYLPINSGEMEFIAGGDNPLAPQADFTFKNNENGAYHDFYNVNTVYFNDGKYEVIDGSLTKVSDFYELNIDVALNDDDGSEVVTDVVISGVPDGTSLLIGGEVVGTDNGDGTWTLPADLLDADGKLSLTVETPAGSTSAPTFTVTVGAQEVDESGNPVDLPKYAETDTGNVHFPVANPNGDNQVEGGKGDDVVTGDIGGIVTETQAAANYNIALVVDTSGSMDWAISNEQGAVKRIDAVKSALINMLTEMADHSGTINVALIGFDYEATLKFDLDDLSLSDLESSGYDGIDDAIRNLEANGATNYESAFDTTQSWFAAQPSDGFENLTFFLTDGVPTISNSHSNNGSTTELDEFVDSVRAFEELSKVSTVRAIGIGDGIESDVLQFFDNTSANSADFSKTETTLANFNTGYGEAWSLNNWTFGKTGQNDSGVTVVLDKGEIVLTDKGDGLTNYEERDGDSYIQSPEFEVAGGTMVSLNFNLYLGSEYGGGDRHGWIVQKLEGNQWVDIQSSSKYGSVETQALAAGTYRLTVWVHEDHWGYNADIKLDNFVLETVTAPTGVVEIVHGAGELDAALQEASQSIKFAPLGDDVVLGNDGDDILFGDAVNSDNLPWGSINGNPEQPEDWQDGQGLEGVKQFLTLKNHGSEPSQLELYEFIKANHETLNLFDEARGGDDSLSGGRGDDVLYGQGGADTLDGGEGSDTLIGGLGNDILTGGDDADIFKWVDMEHATDTVTDFNVTEGDTLDLSELFVDMKQDDISALLNDLGSGDHQGSAAGVSVSVVDDTSGSSTLTINKDGQTLTVDFDGASAADVTTSLLDNLNQLQLKD</sequence>
<dbReference type="SUPFAM" id="SSF51120">
    <property type="entry name" value="beta-Roll"/>
    <property type="match status" value="2"/>
</dbReference>